<dbReference type="STRING" id="28743.ENSCVAP00000008122"/>
<keyword evidence="2" id="KW-0732">Signal</keyword>
<dbReference type="PROSITE" id="PS50835">
    <property type="entry name" value="IG_LIKE"/>
    <property type="match status" value="1"/>
</dbReference>
<keyword evidence="1" id="KW-0472">Membrane</keyword>
<evidence type="ECO:0000256" key="2">
    <source>
        <dbReference type="SAM" id="SignalP"/>
    </source>
</evidence>
<dbReference type="Ensembl" id="ENSCVAT00000002163.1">
    <property type="protein sequence ID" value="ENSCVAP00000008122.1"/>
    <property type="gene ID" value="ENSCVAG00000009874.1"/>
</dbReference>
<dbReference type="InterPro" id="IPR003598">
    <property type="entry name" value="Ig_sub2"/>
</dbReference>
<evidence type="ECO:0000313" key="5">
    <source>
        <dbReference type="Proteomes" id="UP000265020"/>
    </source>
</evidence>
<feature type="signal peptide" evidence="2">
    <location>
        <begin position="1"/>
        <end position="21"/>
    </location>
</feature>
<evidence type="ECO:0000259" key="3">
    <source>
        <dbReference type="PROSITE" id="PS50835"/>
    </source>
</evidence>
<feature type="transmembrane region" description="Helical" evidence="1">
    <location>
        <begin position="314"/>
        <end position="336"/>
    </location>
</feature>
<feature type="chain" id="PRO_5018561031" evidence="2">
    <location>
        <begin position="22"/>
        <end position="344"/>
    </location>
</feature>
<evidence type="ECO:0000313" key="4">
    <source>
        <dbReference type="Ensembl" id="ENSCVAP00000008122.1"/>
    </source>
</evidence>
<dbReference type="InterPro" id="IPR036179">
    <property type="entry name" value="Ig-like_dom_sf"/>
</dbReference>
<dbReference type="InterPro" id="IPR047012">
    <property type="entry name" value="ICAM_VCAM"/>
</dbReference>
<organism evidence="4 5">
    <name type="scientific">Cyprinodon variegatus</name>
    <name type="common">Sheepshead minnow</name>
    <dbReference type="NCBI Taxonomy" id="28743"/>
    <lineage>
        <taxon>Eukaryota</taxon>
        <taxon>Metazoa</taxon>
        <taxon>Chordata</taxon>
        <taxon>Craniata</taxon>
        <taxon>Vertebrata</taxon>
        <taxon>Euteleostomi</taxon>
        <taxon>Actinopterygii</taxon>
        <taxon>Neopterygii</taxon>
        <taxon>Teleostei</taxon>
        <taxon>Neoteleostei</taxon>
        <taxon>Acanthomorphata</taxon>
        <taxon>Ovalentaria</taxon>
        <taxon>Atherinomorphae</taxon>
        <taxon>Cyprinodontiformes</taxon>
        <taxon>Cyprinodontidae</taxon>
        <taxon>Cyprinodon</taxon>
    </lineage>
</organism>
<dbReference type="SMART" id="SM00408">
    <property type="entry name" value="IGc2"/>
    <property type="match status" value="1"/>
</dbReference>
<name>A0A3Q2CRG0_CYPVA</name>
<accession>A0A3Q2CRG0</accession>
<evidence type="ECO:0000256" key="1">
    <source>
        <dbReference type="SAM" id="Phobius"/>
    </source>
</evidence>
<dbReference type="PANTHER" id="PTHR13771:SF9">
    <property type="entry name" value="INTERCELLULAR ADHESION MOLECULE 5"/>
    <property type="match status" value="1"/>
</dbReference>
<keyword evidence="5" id="KW-1185">Reference proteome</keyword>
<dbReference type="AlphaFoldDB" id="A0A3Q2CRG0"/>
<feature type="domain" description="Ig-like" evidence="3">
    <location>
        <begin position="229"/>
        <end position="303"/>
    </location>
</feature>
<dbReference type="InterPro" id="IPR007110">
    <property type="entry name" value="Ig-like_dom"/>
</dbReference>
<dbReference type="PANTHER" id="PTHR13771">
    <property type="entry name" value="INTERCELLULAR ADHESION MOLECULE"/>
    <property type="match status" value="1"/>
</dbReference>
<proteinExistence type="predicted"/>
<reference evidence="4" key="1">
    <citation type="submission" date="2025-08" db="UniProtKB">
        <authorList>
            <consortium name="Ensembl"/>
        </authorList>
    </citation>
    <scope>IDENTIFICATION</scope>
</reference>
<reference evidence="4" key="2">
    <citation type="submission" date="2025-09" db="UniProtKB">
        <authorList>
            <consortium name="Ensembl"/>
        </authorList>
    </citation>
    <scope>IDENTIFICATION</scope>
</reference>
<dbReference type="Proteomes" id="UP000265020">
    <property type="component" value="Unassembled WGS sequence"/>
</dbReference>
<dbReference type="OMA" id="RSSCTEY"/>
<dbReference type="Gene3D" id="2.60.40.10">
    <property type="entry name" value="Immunoglobulins"/>
    <property type="match status" value="3"/>
</dbReference>
<dbReference type="Pfam" id="PF13927">
    <property type="entry name" value="Ig_3"/>
    <property type="match status" value="1"/>
</dbReference>
<dbReference type="GO" id="GO:0005178">
    <property type="term" value="F:integrin binding"/>
    <property type="evidence" value="ECO:0007669"/>
    <property type="project" value="InterPro"/>
</dbReference>
<dbReference type="GeneTree" id="ENSGT00940000159005"/>
<keyword evidence="1" id="KW-0812">Transmembrane</keyword>
<dbReference type="InterPro" id="IPR003599">
    <property type="entry name" value="Ig_sub"/>
</dbReference>
<dbReference type="InterPro" id="IPR013783">
    <property type="entry name" value="Ig-like_fold"/>
</dbReference>
<dbReference type="SMART" id="SM00409">
    <property type="entry name" value="IG"/>
    <property type="match status" value="1"/>
</dbReference>
<protein>
    <submittedName>
        <fullName evidence="4">Vascular cell adhesion protein 1-like</fullName>
    </submittedName>
</protein>
<dbReference type="GO" id="GO:0007155">
    <property type="term" value="P:cell adhesion"/>
    <property type="evidence" value="ECO:0007669"/>
    <property type="project" value="InterPro"/>
</dbReference>
<sequence>MFSSCIFLVTSFLIILQCFHASACGANCPDKPVLTPSRLVVKYGDPASATCVACQKDCLPVNESVIDMEVPVGERSTNGTTVNWTVDHLRLWDSDPKCYYTDKNDKQCCSALSVTVYQPPQSVSISLNQSGPLTEHTEYILQCSVQKVAPIQNLVVTFYKGNTQLGTMHGDSTQKTPVNKLFTWNFNTSKEDNGAQFWCDAKLELGPEGPQPPPVVKSNYLTATVHYGPELKVSADPPPITITRGNNLNLTCLAEGNPEPSYRWTLPSNKGYSSGTSLIVQSVDYQDEGQYVCTVSSKLKTIHVKFNVQVKASIWPYIIVVIVVVALLLSLIFFVYKRNRSRTN</sequence>
<dbReference type="SUPFAM" id="SSF48726">
    <property type="entry name" value="Immunoglobulin"/>
    <property type="match status" value="2"/>
</dbReference>
<keyword evidence="1" id="KW-1133">Transmembrane helix</keyword>